<dbReference type="InParanoid" id="F2U3Z4"/>
<dbReference type="KEGG" id="sre:PTSG_03001"/>
<dbReference type="GeneID" id="16077109"/>
<feature type="region of interest" description="Disordered" evidence="1">
    <location>
        <begin position="296"/>
        <end position="520"/>
    </location>
</feature>
<feature type="compositionally biased region" description="Basic and acidic residues" evidence="1">
    <location>
        <begin position="296"/>
        <end position="312"/>
    </location>
</feature>
<dbReference type="RefSeq" id="XP_004996521.1">
    <property type="nucleotide sequence ID" value="XM_004996464.1"/>
</dbReference>
<feature type="compositionally biased region" description="Basic and acidic residues" evidence="1">
    <location>
        <begin position="30"/>
        <end position="71"/>
    </location>
</feature>
<keyword evidence="4" id="KW-1185">Reference proteome</keyword>
<dbReference type="Proteomes" id="UP000007799">
    <property type="component" value="Unassembled WGS sequence"/>
</dbReference>
<dbReference type="AlphaFoldDB" id="F2U3Z4"/>
<evidence type="ECO:0000259" key="2">
    <source>
        <dbReference type="Pfam" id="PF04146"/>
    </source>
</evidence>
<feature type="compositionally biased region" description="Basic residues" evidence="1">
    <location>
        <begin position="380"/>
        <end position="389"/>
    </location>
</feature>
<dbReference type="InterPro" id="IPR040397">
    <property type="entry name" value="SWAP"/>
</dbReference>
<dbReference type="GO" id="GO:0000395">
    <property type="term" value="P:mRNA 5'-splice site recognition"/>
    <property type="evidence" value="ECO:0007669"/>
    <property type="project" value="TreeGrafter"/>
</dbReference>
<feature type="compositionally biased region" description="Basic and acidic residues" evidence="1">
    <location>
        <begin position="485"/>
        <end position="512"/>
    </location>
</feature>
<dbReference type="PANTHER" id="PTHR13161:SF15">
    <property type="entry name" value="SPLICING FACTOR, SUPPRESSOR OF WHITE-APRICOT HOMOLOG"/>
    <property type="match status" value="1"/>
</dbReference>
<proteinExistence type="predicted"/>
<name>F2U3Z4_SALR5</name>
<feature type="compositionally biased region" description="Basic and acidic residues" evidence="1">
    <location>
        <begin position="449"/>
        <end position="472"/>
    </location>
</feature>
<dbReference type="Pfam" id="PF04146">
    <property type="entry name" value="YTH"/>
    <property type="match status" value="1"/>
</dbReference>
<sequence length="520" mass="60162">MSDEKGDAATAPAVVAERDGEPQQPQPQQEQEHGGETRESTATDAKDEGEKPENGGGGKEEKEEEPKKNGEEEIPEGVIPDLEALYSEEDAAREFFLTKQDLKKFRVRYRSFRNFSGPFPIRKYVGEDLLEPAYEVQGGKDKFIARRKKLARVWRPDLSNPPKIRYFVLRGTREALTASRATGQWTTTQAQLEPVLARAFKDSERVEFVFSPVDTQYFMCAGLMTTPPTIAETPFPQKAVSFGVFWHPDTRLRFTTIKATLFEDQVDLFAENGRELPPELGALAVASISKCVARDEEWERRQKERKQQLEERRHHHHRGSRSRRSHHHHRRRYDDDHDDFDDDADDRRRSRHRHHRSRRSITPSHHHHRREDEDDADRDRRRHRRRSRSASRAGGSDADERPASDDAREHREDREDRSYPSDEEASERRHRRRHKKKHKKKHKKRRHRDHDDSDGGRNAGNDDDRDRRHRDSGGGGDDGGDDGGGDGRRSDDERSRPEQRGSGDGDGDERQMDVATDTAV</sequence>
<dbReference type="Gene3D" id="3.10.590.10">
    <property type="entry name" value="ph1033 like domains"/>
    <property type="match status" value="1"/>
</dbReference>
<dbReference type="InterPro" id="IPR007275">
    <property type="entry name" value="YTH_domain"/>
</dbReference>
<feature type="domain" description="YTH" evidence="2">
    <location>
        <begin position="165"/>
        <end position="264"/>
    </location>
</feature>
<evidence type="ECO:0000313" key="3">
    <source>
        <dbReference type="EMBL" id="EGD82338.1"/>
    </source>
</evidence>
<protein>
    <recommendedName>
        <fullName evidence="2">YTH domain-containing protein</fullName>
    </recommendedName>
</protein>
<dbReference type="EMBL" id="GL832960">
    <property type="protein sequence ID" value="EGD82338.1"/>
    <property type="molecule type" value="Genomic_DNA"/>
</dbReference>
<feature type="compositionally biased region" description="Basic and acidic residues" evidence="1">
    <location>
        <begin position="398"/>
        <end position="420"/>
    </location>
</feature>
<organism evidence="4">
    <name type="scientific">Salpingoeca rosetta (strain ATCC 50818 / BSB-021)</name>
    <dbReference type="NCBI Taxonomy" id="946362"/>
    <lineage>
        <taxon>Eukaryota</taxon>
        <taxon>Choanoflagellata</taxon>
        <taxon>Craspedida</taxon>
        <taxon>Salpingoecidae</taxon>
        <taxon>Salpingoeca</taxon>
    </lineage>
</organism>
<evidence type="ECO:0000313" key="4">
    <source>
        <dbReference type="Proteomes" id="UP000007799"/>
    </source>
</evidence>
<accession>F2U3Z4</accession>
<feature type="compositionally biased region" description="Basic residues" evidence="1">
    <location>
        <begin position="428"/>
        <end position="448"/>
    </location>
</feature>
<evidence type="ECO:0000256" key="1">
    <source>
        <dbReference type="SAM" id="MobiDB-lite"/>
    </source>
</evidence>
<dbReference type="PANTHER" id="PTHR13161">
    <property type="entry name" value="SPLICING FACTOR SUPPRESSOR OF WHITE APRICOT"/>
    <property type="match status" value="1"/>
</dbReference>
<feature type="compositionally biased region" description="Basic residues" evidence="1">
    <location>
        <begin position="313"/>
        <end position="331"/>
    </location>
</feature>
<feature type="compositionally biased region" description="Basic residues" evidence="1">
    <location>
        <begin position="349"/>
        <end position="369"/>
    </location>
</feature>
<dbReference type="GO" id="GO:0003723">
    <property type="term" value="F:RNA binding"/>
    <property type="evidence" value="ECO:0007669"/>
    <property type="project" value="InterPro"/>
</dbReference>
<feature type="region of interest" description="Disordered" evidence="1">
    <location>
        <begin position="1"/>
        <end position="79"/>
    </location>
</feature>
<reference evidence="3" key="1">
    <citation type="submission" date="2009-08" db="EMBL/GenBank/DDBJ databases">
        <title>Annotation of Salpingoeca rosetta.</title>
        <authorList>
            <consortium name="The Broad Institute Genome Sequencing Platform"/>
            <person name="Russ C."/>
            <person name="Cuomo C."/>
            <person name="Burger G."/>
            <person name="Gray M.W."/>
            <person name="Holland P.W.H."/>
            <person name="King N."/>
            <person name="Lang F.B.F."/>
            <person name="Roger A.J."/>
            <person name="Ruiz-Trillo I."/>
            <person name="Young S.K."/>
            <person name="Zeng Q."/>
            <person name="Gargeya S."/>
            <person name="Alvarado L."/>
            <person name="Berlin A."/>
            <person name="Chapman S.B."/>
            <person name="Chen Z."/>
            <person name="Freedman E."/>
            <person name="Gellesch M."/>
            <person name="Goldberg J."/>
            <person name="Griggs A."/>
            <person name="Gujja S."/>
            <person name="Heilman E."/>
            <person name="Heiman D."/>
            <person name="Howarth C."/>
            <person name="Mehta T."/>
            <person name="Neiman D."/>
            <person name="Pearson M."/>
            <person name="Roberts A."/>
            <person name="Saif S."/>
            <person name="Shea T."/>
            <person name="Shenoy N."/>
            <person name="Sisk P."/>
            <person name="Stolte C."/>
            <person name="Sykes S."/>
            <person name="White J."/>
            <person name="Yandava C."/>
            <person name="Haas B."/>
            <person name="Nusbaum C."/>
            <person name="Birren B."/>
        </authorList>
    </citation>
    <scope>NUCLEOTIDE SEQUENCE [LARGE SCALE GENOMIC DNA]</scope>
    <source>
        <strain evidence="3">ATCC 50818</strain>
    </source>
</reference>
<gene>
    <name evidence="3" type="ORF">PTSG_03001</name>
</gene>